<dbReference type="PANTHER" id="PTHR46465">
    <property type="entry name" value="LATERAL SIGNALING TARGET PROTEIN 2 HOMOLOG"/>
    <property type="match status" value="1"/>
</dbReference>
<protein>
    <submittedName>
        <fullName evidence="1">Lateral signaling target protein 2</fullName>
    </submittedName>
</protein>
<gene>
    <name evidence="1" type="primary">ZFYVE28</name>
    <name evidence="1" type="ORF">Ciccas_009508</name>
</gene>
<evidence type="ECO:0000313" key="2">
    <source>
        <dbReference type="Proteomes" id="UP001626550"/>
    </source>
</evidence>
<dbReference type="AlphaFoldDB" id="A0ABD2PWU9"/>
<evidence type="ECO:0000313" key="1">
    <source>
        <dbReference type="EMBL" id="KAL3311910.1"/>
    </source>
</evidence>
<dbReference type="PANTHER" id="PTHR46465:SF2">
    <property type="entry name" value="LATERAL SIGNALING TARGET PROTEIN 2 HOMOLOG"/>
    <property type="match status" value="1"/>
</dbReference>
<dbReference type="InterPro" id="IPR051118">
    <property type="entry name" value="LST-2"/>
</dbReference>
<organism evidence="1 2">
    <name type="scientific">Cichlidogyrus casuarinus</name>
    <dbReference type="NCBI Taxonomy" id="1844966"/>
    <lineage>
        <taxon>Eukaryota</taxon>
        <taxon>Metazoa</taxon>
        <taxon>Spiralia</taxon>
        <taxon>Lophotrochozoa</taxon>
        <taxon>Platyhelminthes</taxon>
        <taxon>Monogenea</taxon>
        <taxon>Monopisthocotylea</taxon>
        <taxon>Dactylogyridea</taxon>
        <taxon>Ancyrocephalidae</taxon>
        <taxon>Cichlidogyrus</taxon>
    </lineage>
</organism>
<accession>A0ABD2PWU9</accession>
<keyword evidence="2" id="KW-1185">Reference proteome</keyword>
<comment type="caution">
    <text evidence="1">The sequence shown here is derived from an EMBL/GenBank/DDBJ whole genome shotgun (WGS) entry which is preliminary data.</text>
</comment>
<reference evidence="1 2" key="1">
    <citation type="submission" date="2024-11" db="EMBL/GenBank/DDBJ databases">
        <title>Adaptive evolution of stress response genes in parasites aligns with host niche diversity.</title>
        <authorList>
            <person name="Hahn C."/>
            <person name="Resl P."/>
        </authorList>
    </citation>
    <scope>NUCLEOTIDE SEQUENCE [LARGE SCALE GENOMIC DNA]</scope>
    <source>
        <strain evidence="1">EGGRZ-B1_66</strain>
        <tissue evidence="1">Body</tissue>
    </source>
</reference>
<proteinExistence type="predicted"/>
<sequence length="400" mass="45033">MALNIMKQYIPAPPNFVHSQNGLNLEPCESANRANCEFLRNICLSQTVLHELQIMDDTLARFEWSFVQYVCKKVRSKLEAEEMQELTVLFSETLMWALAVGIINPIALEDRDPVILLCLPRLAILVGCRLLPQSPIGIVRLFSGQRMPKVFRSNLADLSLLNRQLCNLSSQQWRIISIWLGPNGLPTSVTRLLEFASSDNGNGSKNLSKIKKLAKQYNFEGLHWLYKKVSSLADSISGKHSPELRFILQKAIEMNDSVESVQETEPESRLEAFFQDELQQFLSGEFEDESEKPDKSSKIGDQFPAGSPWWECDWNTTVLIGFANKCKKIPAQKPEMGVDVVALINEMAESSSEDIYCHDGKLRELLGHLLPDESDTNNMEEALLNSELNQASIPTDAKSG</sequence>
<dbReference type="Proteomes" id="UP001626550">
    <property type="component" value="Unassembled WGS sequence"/>
</dbReference>
<dbReference type="EMBL" id="JBJKFK010001960">
    <property type="protein sequence ID" value="KAL3311910.1"/>
    <property type="molecule type" value="Genomic_DNA"/>
</dbReference>
<name>A0ABD2PWU9_9PLAT</name>